<dbReference type="PANTHER" id="PTHR42852">
    <property type="entry name" value="THIOL:DISULFIDE INTERCHANGE PROTEIN DSBE"/>
    <property type="match status" value="1"/>
</dbReference>
<proteinExistence type="predicted"/>
<dbReference type="InterPro" id="IPR050553">
    <property type="entry name" value="Thioredoxin_ResA/DsbE_sf"/>
</dbReference>
<feature type="domain" description="Thioredoxin" evidence="2">
    <location>
        <begin position="32"/>
        <end position="167"/>
    </location>
</feature>
<gene>
    <name evidence="3" type="ORF">IC621_03775</name>
</gene>
<keyword evidence="4" id="KW-1185">Reference proteome</keyword>
<sequence length="167" mass="19051">MMKRILAIGLLVFLIGYAVWFAIQPKDPKVGLESGNKAPDFELSTLDGEKVKLSELKGKKVLINFWATWCPPCRAEMPEMQKIHKKYKDEVVVLAVNFTSSEKNKEVVKTFANKLDLTFPIVYDEEGVNSTYDIFSYPTTYLVDEEGFIQKKYTGAMSYETMEGLIK</sequence>
<name>A0A926NG18_9BACI</name>
<dbReference type="Pfam" id="PF00578">
    <property type="entry name" value="AhpC-TSA"/>
    <property type="match status" value="1"/>
</dbReference>
<dbReference type="AlphaFoldDB" id="A0A926NG18"/>
<reference evidence="3" key="1">
    <citation type="submission" date="2020-09" db="EMBL/GenBank/DDBJ databases">
        <title>A novel bacterium of genus Bacillus, isolated from South China Sea.</title>
        <authorList>
            <person name="Huang H."/>
            <person name="Mo K."/>
            <person name="Hu Y."/>
        </authorList>
    </citation>
    <scope>NUCLEOTIDE SEQUENCE</scope>
    <source>
        <strain evidence="3">IB182487</strain>
    </source>
</reference>
<dbReference type="PROSITE" id="PS00194">
    <property type="entry name" value="THIOREDOXIN_1"/>
    <property type="match status" value="1"/>
</dbReference>
<evidence type="ECO:0000259" key="2">
    <source>
        <dbReference type="PROSITE" id="PS51352"/>
    </source>
</evidence>
<dbReference type="GO" id="GO:0016491">
    <property type="term" value="F:oxidoreductase activity"/>
    <property type="evidence" value="ECO:0007669"/>
    <property type="project" value="InterPro"/>
</dbReference>
<organism evidence="3 4">
    <name type="scientific">Metabacillus arenae</name>
    <dbReference type="NCBI Taxonomy" id="2771434"/>
    <lineage>
        <taxon>Bacteria</taxon>
        <taxon>Bacillati</taxon>
        <taxon>Bacillota</taxon>
        <taxon>Bacilli</taxon>
        <taxon>Bacillales</taxon>
        <taxon>Bacillaceae</taxon>
        <taxon>Metabacillus</taxon>
    </lineage>
</organism>
<accession>A0A926NG18</accession>
<dbReference type="GO" id="GO:0016209">
    <property type="term" value="F:antioxidant activity"/>
    <property type="evidence" value="ECO:0007669"/>
    <property type="project" value="InterPro"/>
</dbReference>
<dbReference type="PROSITE" id="PS51352">
    <property type="entry name" value="THIOREDOXIN_2"/>
    <property type="match status" value="1"/>
</dbReference>
<keyword evidence="1" id="KW-1015">Disulfide bond</keyword>
<dbReference type="CDD" id="cd02966">
    <property type="entry name" value="TlpA_like_family"/>
    <property type="match status" value="1"/>
</dbReference>
<dbReference type="InterPro" id="IPR036249">
    <property type="entry name" value="Thioredoxin-like_sf"/>
</dbReference>
<dbReference type="Proteomes" id="UP000626844">
    <property type="component" value="Unassembled WGS sequence"/>
</dbReference>
<evidence type="ECO:0000256" key="1">
    <source>
        <dbReference type="ARBA" id="ARBA00023157"/>
    </source>
</evidence>
<evidence type="ECO:0000313" key="4">
    <source>
        <dbReference type="Proteomes" id="UP000626844"/>
    </source>
</evidence>
<dbReference type="Gene3D" id="3.40.30.10">
    <property type="entry name" value="Glutaredoxin"/>
    <property type="match status" value="1"/>
</dbReference>
<dbReference type="SUPFAM" id="SSF52833">
    <property type="entry name" value="Thioredoxin-like"/>
    <property type="match status" value="1"/>
</dbReference>
<evidence type="ECO:0000313" key="3">
    <source>
        <dbReference type="EMBL" id="MBD1379343.1"/>
    </source>
</evidence>
<dbReference type="RefSeq" id="WP_191156125.1">
    <property type="nucleotide sequence ID" value="NZ_JACXAI010000003.1"/>
</dbReference>
<dbReference type="InterPro" id="IPR013766">
    <property type="entry name" value="Thioredoxin_domain"/>
</dbReference>
<dbReference type="PANTHER" id="PTHR42852:SF1">
    <property type="entry name" value="THIOREDOXIN-LIKE PROTEIN YNEN"/>
    <property type="match status" value="1"/>
</dbReference>
<protein>
    <submittedName>
        <fullName evidence="3">Redoxin domain-containing protein</fullName>
    </submittedName>
</protein>
<dbReference type="InterPro" id="IPR000866">
    <property type="entry name" value="AhpC/TSA"/>
</dbReference>
<dbReference type="InterPro" id="IPR017937">
    <property type="entry name" value="Thioredoxin_CS"/>
</dbReference>
<dbReference type="EMBL" id="JACXAI010000003">
    <property type="protein sequence ID" value="MBD1379343.1"/>
    <property type="molecule type" value="Genomic_DNA"/>
</dbReference>
<comment type="caution">
    <text evidence="3">The sequence shown here is derived from an EMBL/GenBank/DDBJ whole genome shotgun (WGS) entry which is preliminary data.</text>
</comment>